<evidence type="ECO:0000313" key="2">
    <source>
        <dbReference type="EMBL" id="EON65603.1"/>
    </source>
</evidence>
<proteinExistence type="predicted"/>
<dbReference type="Proteomes" id="UP000016924">
    <property type="component" value="Unassembled WGS sequence"/>
</dbReference>
<dbReference type="GeneID" id="19902152"/>
<keyword evidence="3" id="KW-1185">Reference proteome</keyword>
<feature type="compositionally biased region" description="Low complexity" evidence="1">
    <location>
        <begin position="609"/>
        <end position="628"/>
    </location>
</feature>
<feature type="region of interest" description="Disordered" evidence="1">
    <location>
        <begin position="664"/>
        <end position="733"/>
    </location>
</feature>
<feature type="compositionally biased region" description="Low complexity" evidence="1">
    <location>
        <begin position="431"/>
        <end position="461"/>
    </location>
</feature>
<feature type="compositionally biased region" description="Basic and acidic residues" evidence="1">
    <location>
        <begin position="688"/>
        <end position="733"/>
    </location>
</feature>
<dbReference type="HOGENOM" id="CLU_378120_0_0_1"/>
<organism evidence="2 3">
    <name type="scientific">Coniosporium apollinis (strain CBS 100218)</name>
    <name type="common">Rock-inhabiting black yeast</name>
    <dbReference type="NCBI Taxonomy" id="1168221"/>
    <lineage>
        <taxon>Eukaryota</taxon>
        <taxon>Fungi</taxon>
        <taxon>Dikarya</taxon>
        <taxon>Ascomycota</taxon>
        <taxon>Pezizomycotina</taxon>
        <taxon>Dothideomycetes</taxon>
        <taxon>Dothideomycetes incertae sedis</taxon>
        <taxon>Coniosporium</taxon>
    </lineage>
</organism>
<feature type="region of interest" description="Disordered" evidence="1">
    <location>
        <begin position="578"/>
        <end position="628"/>
    </location>
</feature>
<protein>
    <submittedName>
        <fullName evidence="2">Uncharacterized protein</fullName>
    </submittedName>
</protein>
<dbReference type="EMBL" id="JH767575">
    <property type="protein sequence ID" value="EON65603.1"/>
    <property type="molecule type" value="Genomic_DNA"/>
</dbReference>
<feature type="compositionally biased region" description="Pro residues" evidence="1">
    <location>
        <begin position="180"/>
        <end position="189"/>
    </location>
</feature>
<feature type="compositionally biased region" description="Pro residues" evidence="1">
    <location>
        <begin position="200"/>
        <end position="210"/>
    </location>
</feature>
<feature type="region of interest" description="Disordered" evidence="1">
    <location>
        <begin position="246"/>
        <end position="293"/>
    </location>
</feature>
<feature type="compositionally biased region" description="Polar residues" evidence="1">
    <location>
        <begin position="341"/>
        <end position="352"/>
    </location>
</feature>
<gene>
    <name evidence="2" type="ORF">W97_04841</name>
</gene>
<feature type="region of interest" description="Disordered" evidence="1">
    <location>
        <begin position="1"/>
        <end position="227"/>
    </location>
</feature>
<dbReference type="STRING" id="1168221.R7YUV0"/>
<dbReference type="RefSeq" id="XP_007780920.1">
    <property type="nucleotide sequence ID" value="XM_007782730.1"/>
</dbReference>
<dbReference type="eggNOG" id="ENOG502R8V2">
    <property type="taxonomic scope" value="Eukaryota"/>
</dbReference>
<feature type="compositionally biased region" description="Polar residues" evidence="1">
    <location>
        <begin position="58"/>
        <end position="84"/>
    </location>
</feature>
<feature type="compositionally biased region" description="Polar residues" evidence="1">
    <location>
        <begin position="168"/>
        <end position="177"/>
    </location>
</feature>
<feature type="compositionally biased region" description="Pro residues" evidence="1">
    <location>
        <begin position="264"/>
        <end position="293"/>
    </location>
</feature>
<evidence type="ECO:0000313" key="3">
    <source>
        <dbReference type="Proteomes" id="UP000016924"/>
    </source>
</evidence>
<dbReference type="OMA" id="HANTTQV"/>
<sequence>MPGDMVPKPAAVEDYFSDDEKAADAGAQANVAVKRTSHPSDLGKSKETPREPVPADTFSDSGYSTHTTATMSSADTAQSAQAGATESVKPARPEAAGRTSPVKKQRPAVVKQHSSRDNPSKVSSAPSRTASTRQRPRRDTKSECNDPNCVCEEPKKPRRPGPTPIETAPNTTYPSHAQPQPSPISPPSPQATRHLGYSYPPAPTAQPGPAPRRATTSAGRPATVYGGAEHDAQWQQYMAWAAAHAGQRGPPPATYSYPHLAAQPPYPPGTPITPPGGYFPPPSAPPAPFAPPYERPVMQARAATDRDLYNARRPVTMYGAPPVKITYDQSKPKTELPSARYPSNNYSAQQPTSEESSSEEEEVKPERTKRASKVIMGPPPAPKRSASNRRAPEVDHYNMRYPSLPHYDSMGVNYDAEELERRPRPIQAAASRNSSTRRNSSSRPSLASSGAKSYSNSSGSARIIVESNNPSHRRLSYMGHERRAELEAQHKQREQDALYYEHLANAMRPEPGARRRTLDVPVSRYPPNLAAELAELDARRKLDELKLQQQQIETYQRLAGGQQADPFAGLYGQQLQRESPFAPPVQPGPGARLTADALRGRKPDPETKSQTSQRSRSSRLSQTRTTATEATRALKVNIDGVNLEFQDMGNQNIVIRQGGEEGNTQVVVGGGSSRHEKTYSRVGGTTRVSERTRPVKDDGSNRSSRSGKERERERDRDRDRDRERRRRDEGYGG</sequence>
<accession>R7YUV0</accession>
<feature type="compositionally biased region" description="Basic and acidic residues" evidence="1">
    <location>
        <begin position="598"/>
        <end position="607"/>
    </location>
</feature>
<dbReference type="OrthoDB" id="5407458at2759"/>
<reference evidence="3" key="1">
    <citation type="submission" date="2012-06" db="EMBL/GenBank/DDBJ databases">
        <title>The genome sequence of Coniosporium apollinis CBS 100218.</title>
        <authorList>
            <consortium name="The Broad Institute Genome Sequencing Platform"/>
            <person name="Cuomo C."/>
            <person name="Gorbushina A."/>
            <person name="Noack S."/>
            <person name="Walker B."/>
            <person name="Young S.K."/>
            <person name="Zeng Q."/>
            <person name="Gargeya S."/>
            <person name="Fitzgerald M."/>
            <person name="Haas B."/>
            <person name="Abouelleil A."/>
            <person name="Alvarado L."/>
            <person name="Arachchi H.M."/>
            <person name="Berlin A.M."/>
            <person name="Chapman S.B."/>
            <person name="Goldberg J."/>
            <person name="Griggs A."/>
            <person name="Gujja S."/>
            <person name="Hansen M."/>
            <person name="Howarth C."/>
            <person name="Imamovic A."/>
            <person name="Larimer J."/>
            <person name="McCowan C."/>
            <person name="Montmayeur A."/>
            <person name="Murphy C."/>
            <person name="Neiman D."/>
            <person name="Pearson M."/>
            <person name="Priest M."/>
            <person name="Roberts A."/>
            <person name="Saif S."/>
            <person name="Shea T."/>
            <person name="Sisk P."/>
            <person name="Sykes S."/>
            <person name="Wortman J."/>
            <person name="Nusbaum C."/>
            <person name="Birren B."/>
        </authorList>
    </citation>
    <scope>NUCLEOTIDE SEQUENCE [LARGE SCALE GENOMIC DNA]</scope>
    <source>
        <strain evidence="3">CBS 100218</strain>
    </source>
</reference>
<feature type="compositionally biased region" description="Basic and acidic residues" evidence="1">
    <location>
        <begin position="41"/>
        <end position="50"/>
    </location>
</feature>
<evidence type="ECO:0000256" key="1">
    <source>
        <dbReference type="SAM" id="MobiDB-lite"/>
    </source>
</evidence>
<name>R7YUV0_CONA1</name>
<feature type="region of interest" description="Disordered" evidence="1">
    <location>
        <begin position="306"/>
        <end position="473"/>
    </location>
</feature>
<feature type="compositionally biased region" description="Polar residues" evidence="1">
    <location>
        <begin position="120"/>
        <end position="133"/>
    </location>
</feature>
<dbReference type="AlphaFoldDB" id="R7YUV0"/>